<feature type="transmembrane region" description="Helical" evidence="5">
    <location>
        <begin position="74"/>
        <end position="94"/>
    </location>
</feature>
<dbReference type="OrthoDB" id="7933078at2759"/>
<dbReference type="InterPro" id="IPR006214">
    <property type="entry name" value="Bax_inhibitor_1-related"/>
</dbReference>
<evidence type="ECO:0000256" key="4">
    <source>
        <dbReference type="ARBA" id="ARBA00023136"/>
    </source>
</evidence>
<evidence type="ECO:0000256" key="1">
    <source>
        <dbReference type="ARBA" id="ARBA00004141"/>
    </source>
</evidence>
<organism evidence="6 7">
    <name type="scientific">Rhododendron simsii</name>
    <name type="common">Sims's rhododendron</name>
    <dbReference type="NCBI Taxonomy" id="118357"/>
    <lineage>
        <taxon>Eukaryota</taxon>
        <taxon>Viridiplantae</taxon>
        <taxon>Streptophyta</taxon>
        <taxon>Embryophyta</taxon>
        <taxon>Tracheophyta</taxon>
        <taxon>Spermatophyta</taxon>
        <taxon>Magnoliopsida</taxon>
        <taxon>eudicotyledons</taxon>
        <taxon>Gunneridae</taxon>
        <taxon>Pentapetalae</taxon>
        <taxon>asterids</taxon>
        <taxon>Ericales</taxon>
        <taxon>Ericaceae</taxon>
        <taxon>Ericoideae</taxon>
        <taxon>Rhodoreae</taxon>
        <taxon>Rhododendron</taxon>
    </lineage>
</organism>
<keyword evidence="4 5" id="KW-0472">Membrane</keyword>
<evidence type="ECO:0000256" key="2">
    <source>
        <dbReference type="ARBA" id="ARBA00022692"/>
    </source>
</evidence>
<dbReference type="PANTHER" id="PTHR23291:SF31">
    <property type="entry name" value="PROTEIN LIFEGUARD 4"/>
    <property type="match status" value="1"/>
</dbReference>
<comment type="subcellular location">
    <subcellularLocation>
        <location evidence="1">Membrane</location>
        <topology evidence="1">Multi-pass membrane protein</topology>
    </subcellularLocation>
</comment>
<gene>
    <name evidence="6" type="ORF">RHSIM_Rhsim04G0239700</name>
</gene>
<feature type="transmembrane region" description="Helical" evidence="5">
    <location>
        <begin position="20"/>
        <end position="38"/>
    </location>
</feature>
<dbReference type="Pfam" id="PF01027">
    <property type="entry name" value="Bax1-I"/>
    <property type="match status" value="1"/>
</dbReference>
<feature type="transmembrane region" description="Helical" evidence="5">
    <location>
        <begin position="45"/>
        <end position="68"/>
    </location>
</feature>
<feature type="transmembrane region" description="Helical" evidence="5">
    <location>
        <begin position="136"/>
        <end position="155"/>
    </location>
</feature>
<evidence type="ECO:0000256" key="5">
    <source>
        <dbReference type="RuleBase" id="RU004379"/>
    </source>
</evidence>
<evidence type="ECO:0008006" key="8">
    <source>
        <dbReference type="Google" id="ProtNLM"/>
    </source>
</evidence>
<comment type="caution">
    <text evidence="5">Lacks conserved residue(s) required for the propagation of feature annotation.</text>
</comment>
<comment type="similarity">
    <text evidence="5">Belongs to the BI1 family.</text>
</comment>
<dbReference type="AlphaFoldDB" id="A0A834H317"/>
<dbReference type="PANTHER" id="PTHR23291">
    <property type="entry name" value="BAX INHIBITOR-RELATED"/>
    <property type="match status" value="1"/>
</dbReference>
<reference evidence="6" key="1">
    <citation type="submission" date="2019-11" db="EMBL/GenBank/DDBJ databases">
        <authorList>
            <person name="Liu Y."/>
            <person name="Hou J."/>
            <person name="Li T.-Q."/>
            <person name="Guan C.-H."/>
            <person name="Wu X."/>
            <person name="Wu H.-Z."/>
            <person name="Ling F."/>
            <person name="Zhang R."/>
            <person name="Shi X.-G."/>
            <person name="Ren J.-P."/>
            <person name="Chen E.-F."/>
            <person name="Sun J.-M."/>
        </authorList>
    </citation>
    <scope>NUCLEOTIDE SEQUENCE</scope>
    <source>
        <strain evidence="6">Adult_tree_wgs_1</strain>
        <tissue evidence="6">Leaves</tissue>
    </source>
</reference>
<protein>
    <recommendedName>
        <fullName evidence="8">BI1-like protein</fullName>
    </recommendedName>
</protein>
<evidence type="ECO:0000256" key="3">
    <source>
        <dbReference type="ARBA" id="ARBA00022989"/>
    </source>
</evidence>
<dbReference type="Proteomes" id="UP000626092">
    <property type="component" value="Unassembled WGS sequence"/>
</dbReference>
<name>A0A834H317_RHOSS</name>
<evidence type="ECO:0000313" key="6">
    <source>
        <dbReference type="EMBL" id="KAF7146527.1"/>
    </source>
</evidence>
<keyword evidence="3 5" id="KW-1133">Transmembrane helix</keyword>
<proteinExistence type="inferred from homology"/>
<accession>A0A834H317</accession>
<comment type="caution">
    <text evidence="6">The sequence shown here is derived from an EMBL/GenBank/DDBJ whole genome shotgun (WGS) entry which is preliminary data.</text>
</comment>
<dbReference type="GO" id="GO:0016020">
    <property type="term" value="C:membrane"/>
    <property type="evidence" value="ECO:0007669"/>
    <property type="project" value="UniProtKB-SubCell"/>
</dbReference>
<sequence>MNLQVKTKNHACSCPGADLVFWILSSAFVSWGFFFPGTTRVLRGVVLLAGILTSIVVISSTLYMFWSTKNGCDFHFLGPFLFTSLLVLIAFALIQVFMPMGKLGSTVYKGLAPILFSAFIAEGTDNLIKRFNYDEYIWAAISLYLDILNLFLALLRR</sequence>
<evidence type="ECO:0000313" key="7">
    <source>
        <dbReference type="Proteomes" id="UP000626092"/>
    </source>
</evidence>
<dbReference type="EMBL" id="WJXA01000004">
    <property type="protein sequence ID" value="KAF7146527.1"/>
    <property type="molecule type" value="Genomic_DNA"/>
</dbReference>
<keyword evidence="7" id="KW-1185">Reference proteome</keyword>
<keyword evidence="2 5" id="KW-0812">Transmembrane</keyword>